<reference evidence="8 9" key="1">
    <citation type="submission" date="2015-03" db="EMBL/GenBank/DDBJ databases">
        <title>Genome assembly of Sandaracinus amylolyticus DSM 53668.</title>
        <authorList>
            <person name="Sharma G."/>
            <person name="Subramanian S."/>
        </authorList>
    </citation>
    <scope>NUCLEOTIDE SEQUENCE [LARGE SCALE GENOMIC DNA]</scope>
    <source>
        <strain evidence="8 9">DSM 53668</strain>
    </source>
</reference>
<dbReference type="InterPro" id="IPR029061">
    <property type="entry name" value="THDP-binding"/>
</dbReference>
<dbReference type="InterPro" id="IPR012001">
    <property type="entry name" value="Thiamin_PyroP_enz_TPP-bd_dom"/>
</dbReference>
<feature type="domain" description="Thiamine pyrophosphate enzyme N-terminal TPP-binding" evidence="7">
    <location>
        <begin position="4"/>
        <end position="114"/>
    </location>
</feature>
<dbReference type="FunFam" id="3.40.50.970:FF:000007">
    <property type="entry name" value="Acetolactate synthase"/>
    <property type="match status" value="1"/>
</dbReference>
<dbReference type="KEGG" id="samy:DB32_003115"/>
<keyword evidence="9" id="KW-1185">Reference proteome</keyword>
<dbReference type="GO" id="GO:0030976">
    <property type="term" value="F:thiamine pyrophosphate binding"/>
    <property type="evidence" value="ECO:0007669"/>
    <property type="project" value="InterPro"/>
</dbReference>
<evidence type="ECO:0000259" key="5">
    <source>
        <dbReference type="Pfam" id="PF00205"/>
    </source>
</evidence>
<dbReference type="AlphaFoldDB" id="A0A0F6YIA8"/>
<accession>A0A0F6YIA8</accession>
<dbReference type="Pfam" id="PF00205">
    <property type="entry name" value="TPP_enzyme_M"/>
    <property type="match status" value="1"/>
</dbReference>
<evidence type="ECO:0000259" key="7">
    <source>
        <dbReference type="Pfam" id="PF02776"/>
    </source>
</evidence>
<protein>
    <submittedName>
        <fullName evidence="8">Acetolactate synthase large subunit</fullName>
    </submittedName>
</protein>
<evidence type="ECO:0000256" key="4">
    <source>
        <dbReference type="SAM" id="MobiDB-lite"/>
    </source>
</evidence>
<dbReference type="GO" id="GO:0003984">
    <property type="term" value="F:acetolactate synthase activity"/>
    <property type="evidence" value="ECO:0007669"/>
    <property type="project" value="TreeGrafter"/>
</dbReference>
<gene>
    <name evidence="8" type="ORF">DB32_003115</name>
</gene>
<dbReference type="InterPro" id="IPR000399">
    <property type="entry name" value="TPP-bd_CS"/>
</dbReference>
<dbReference type="RefSeq" id="WP_075097524.1">
    <property type="nucleotide sequence ID" value="NZ_CP011125.1"/>
</dbReference>
<dbReference type="GO" id="GO:0009097">
    <property type="term" value="P:isoleucine biosynthetic process"/>
    <property type="evidence" value="ECO:0007669"/>
    <property type="project" value="TreeGrafter"/>
</dbReference>
<proteinExistence type="inferred from homology"/>
<dbReference type="Gene3D" id="3.40.50.970">
    <property type="match status" value="2"/>
</dbReference>
<dbReference type="InterPro" id="IPR011766">
    <property type="entry name" value="TPP_enzyme_TPP-bd"/>
</dbReference>
<evidence type="ECO:0000256" key="3">
    <source>
        <dbReference type="RuleBase" id="RU362132"/>
    </source>
</evidence>
<feature type="domain" description="Thiamine pyrophosphate enzyme central" evidence="5">
    <location>
        <begin position="195"/>
        <end position="328"/>
    </location>
</feature>
<dbReference type="InterPro" id="IPR012000">
    <property type="entry name" value="Thiamin_PyroP_enz_cen_dom"/>
</dbReference>
<feature type="domain" description="Thiamine pyrophosphate enzyme TPP-binding" evidence="6">
    <location>
        <begin position="386"/>
        <end position="530"/>
    </location>
</feature>
<dbReference type="EMBL" id="CP011125">
    <property type="protein sequence ID" value="AKF05966.1"/>
    <property type="molecule type" value="Genomic_DNA"/>
</dbReference>
<feature type="region of interest" description="Disordered" evidence="4">
    <location>
        <begin position="338"/>
        <end position="357"/>
    </location>
</feature>
<dbReference type="STRING" id="927083.DB32_003115"/>
<evidence type="ECO:0000256" key="2">
    <source>
        <dbReference type="ARBA" id="ARBA00023052"/>
    </source>
</evidence>
<dbReference type="Pfam" id="PF02776">
    <property type="entry name" value="TPP_enzyme_N"/>
    <property type="match status" value="1"/>
</dbReference>
<evidence type="ECO:0000259" key="6">
    <source>
        <dbReference type="Pfam" id="PF02775"/>
    </source>
</evidence>
<dbReference type="PANTHER" id="PTHR18968:SF167">
    <property type="entry name" value="ACETOLACTATE SYNTHASE LARGE SUBUNIT ILVB2-RELATED"/>
    <property type="match status" value="1"/>
</dbReference>
<dbReference type="CDD" id="cd07035">
    <property type="entry name" value="TPP_PYR_POX_like"/>
    <property type="match status" value="1"/>
</dbReference>
<organism evidence="8 9">
    <name type="scientific">Sandaracinus amylolyticus</name>
    <dbReference type="NCBI Taxonomy" id="927083"/>
    <lineage>
        <taxon>Bacteria</taxon>
        <taxon>Pseudomonadati</taxon>
        <taxon>Myxococcota</taxon>
        <taxon>Polyangia</taxon>
        <taxon>Polyangiales</taxon>
        <taxon>Sandaracinaceae</taxon>
        <taxon>Sandaracinus</taxon>
    </lineage>
</organism>
<dbReference type="GO" id="GO:0005948">
    <property type="term" value="C:acetolactate synthase complex"/>
    <property type="evidence" value="ECO:0007669"/>
    <property type="project" value="TreeGrafter"/>
</dbReference>
<sequence>MKGTVALQLVDVLRDFGVDVVFGIPGGAISALYAALLERPDVRIITTKHESTAAFLAIGYAIATGRPGVVLTTAGPGITNAVTGVASAFYEGVPVVHIAGEVARSAFGRGALQEGSPAGFDAVAIMRRVTKMSVMLSHPGPATSVLRKALSTAYSGRRGPVFVSLPLDVACASVDAQPLSGSVRTTFEIDSDATRRALDMLERAQRPLILAGAGTRDLSGRRALRRLAEHVGAPVCVTTKGKGVFPEDHPLFLGVLGFGGHDSVISYLERGVDVLLAVGSGLNDFTTNAWSPLLRATRAFLQIDIDSAQLGKNYPIDLGLVGPADQVIGRMLEHRSDERVSKPLGRGPSLVETQPLVPSPSGALTTMEVVLAMNEACPRDAVFTADMGEHLSVALHYLRVSEHGDFITCLGFGSMGSGIATAIGHQLGAPQRRTFAICGDGGFLMYGNELATAVQHGLRVTFVVMNDSRLNMVHHGMHDLFGRSPDFTTSPVDFAMMARSMGAEGHVVRTRLDLVRLLSDEADGPVVLDVRFDADVRLAGNQRVAALKQFGSSEHDG</sequence>
<comment type="similarity">
    <text evidence="1 3">Belongs to the TPP enzyme family.</text>
</comment>
<dbReference type="OrthoDB" id="2254214at2"/>
<dbReference type="SUPFAM" id="SSF52467">
    <property type="entry name" value="DHS-like NAD/FAD-binding domain"/>
    <property type="match status" value="1"/>
</dbReference>
<dbReference type="GO" id="GO:0009099">
    <property type="term" value="P:L-valine biosynthetic process"/>
    <property type="evidence" value="ECO:0007669"/>
    <property type="project" value="TreeGrafter"/>
</dbReference>
<dbReference type="GO" id="GO:0000287">
    <property type="term" value="F:magnesium ion binding"/>
    <property type="evidence" value="ECO:0007669"/>
    <property type="project" value="InterPro"/>
</dbReference>
<dbReference type="PROSITE" id="PS00187">
    <property type="entry name" value="TPP_ENZYMES"/>
    <property type="match status" value="1"/>
</dbReference>
<dbReference type="CDD" id="cd00568">
    <property type="entry name" value="TPP_enzymes"/>
    <property type="match status" value="1"/>
</dbReference>
<evidence type="ECO:0000313" key="9">
    <source>
        <dbReference type="Proteomes" id="UP000034883"/>
    </source>
</evidence>
<dbReference type="Pfam" id="PF02775">
    <property type="entry name" value="TPP_enzyme_C"/>
    <property type="match status" value="1"/>
</dbReference>
<dbReference type="InterPro" id="IPR045229">
    <property type="entry name" value="TPP_enz"/>
</dbReference>
<dbReference type="GO" id="GO:0050660">
    <property type="term" value="F:flavin adenine dinucleotide binding"/>
    <property type="evidence" value="ECO:0007669"/>
    <property type="project" value="TreeGrafter"/>
</dbReference>
<name>A0A0F6YIA8_9BACT</name>
<dbReference type="Gene3D" id="3.40.50.1220">
    <property type="entry name" value="TPP-binding domain"/>
    <property type="match status" value="1"/>
</dbReference>
<dbReference type="InterPro" id="IPR029035">
    <property type="entry name" value="DHS-like_NAD/FAD-binding_dom"/>
</dbReference>
<dbReference type="SUPFAM" id="SSF52518">
    <property type="entry name" value="Thiamin diphosphate-binding fold (THDP-binding)"/>
    <property type="match status" value="2"/>
</dbReference>
<evidence type="ECO:0000313" key="8">
    <source>
        <dbReference type="EMBL" id="AKF05966.1"/>
    </source>
</evidence>
<dbReference type="PANTHER" id="PTHR18968">
    <property type="entry name" value="THIAMINE PYROPHOSPHATE ENZYMES"/>
    <property type="match status" value="1"/>
</dbReference>
<keyword evidence="2 3" id="KW-0786">Thiamine pyrophosphate</keyword>
<evidence type="ECO:0000256" key="1">
    <source>
        <dbReference type="ARBA" id="ARBA00007812"/>
    </source>
</evidence>
<dbReference type="Proteomes" id="UP000034883">
    <property type="component" value="Chromosome"/>
</dbReference>